<accession>A0A9X6RN95</accession>
<dbReference type="Proteomes" id="UP000192578">
    <property type="component" value="Unassembled WGS sequence"/>
</dbReference>
<keyword evidence="2" id="KW-1185">Reference proteome</keyword>
<organism evidence="1 2">
    <name type="scientific">Hypsibius exemplaris</name>
    <name type="common">Freshwater tardigrade</name>
    <dbReference type="NCBI Taxonomy" id="2072580"/>
    <lineage>
        <taxon>Eukaryota</taxon>
        <taxon>Metazoa</taxon>
        <taxon>Ecdysozoa</taxon>
        <taxon>Tardigrada</taxon>
        <taxon>Eutardigrada</taxon>
        <taxon>Parachela</taxon>
        <taxon>Hypsibioidea</taxon>
        <taxon>Hypsibiidae</taxon>
        <taxon>Hypsibius</taxon>
    </lineage>
</organism>
<comment type="caution">
    <text evidence="1">The sequence shown here is derived from an EMBL/GenBank/DDBJ whole genome shotgun (WGS) entry which is preliminary data.</text>
</comment>
<evidence type="ECO:0000313" key="2">
    <source>
        <dbReference type="Proteomes" id="UP000192578"/>
    </source>
</evidence>
<proteinExistence type="predicted"/>
<evidence type="ECO:0000313" key="1">
    <source>
        <dbReference type="EMBL" id="OWA53782.1"/>
    </source>
</evidence>
<dbReference type="EMBL" id="MTYJ01000345">
    <property type="protein sequence ID" value="OWA53782.1"/>
    <property type="molecule type" value="Genomic_DNA"/>
</dbReference>
<protein>
    <submittedName>
        <fullName evidence="1">Uncharacterized protein</fullName>
    </submittedName>
</protein>
<name>A0A9X6RN95_HYPEX</name>
<dbReference type="AlphaFoldDB" id="A0A9X6RN95"/>
<gene>
    <name evidence="1" type="ORF">BV898_18203</name>
</gene>
<sequence>MLFDWVHVVECLHRRNRSARWGFSEVTLRTSSGMLELVVAASTRALMGNTKETTDAASAAGIVDGVKSNGLAVNVEFQ</sequence>
<reference evidence="2" key="1">
    <citation type="submission" date="2017-01" db="EMBL/GenBank/DDBJ databases">
        <title>Comparative genomics of anhydrobiosis in the tardigrade Hypsibius dujardini.</title>
        <authorList>
            <person name="Yoshida Y."/>
            <person name="Koutsovoulos G."/>
            <person name="Laetsch D."/>
            <person name="Stevens L."/>
            <person name="Kumar S."/>
            <person name="Horikawa D."/>
            <person name="Ishino K."/>
            <person name="Komine S."/>
            <person name="Tomita M."/>
            <person name="Blaxter M."/>
            <person name="Arakawa K."/>
        </authorList>
    </citation>
    <scope>NUCLEOTIDE SEQUENCE [LARGE SCALE GENOMIC DNA]</scope>
    <source>
        <strain evidence="2">Z151</strain>
    </source>
</reference>